<proteinExistence type="predicted"/>
<protein>
    <submittedName>
        <fullName evidence="3">AAA domain-containing protein</fullName>
    </submittedName>
</protein>
<organism evidence="3 4">
    <name type="scientific">Microbulbifer variabilis</name>
    <dbReference type="NCBI Taxonomy" id="266805"/>
    <lineage>
        <taxon>Bacteria</taxon>
        <taxon>Pseudomonadati</taxon>
        <taxon>Pseudomonadota</taxon>
        <taxon>Gammaproteobacteria</taxon>
        <taxon>Cellvibrionales</taxon>
        <taxon>Microbulbiferaceae</taxon>
        <taxon>Microbulbifer</taxon>
    </lineage>
</organism>
<accession>A0ABY4VG30</accession>
<dbReference type="Pfam" id="PF13087">
    <property type="entry name" value="AAA_12"/>
    <property type="match status" value="1"/>
</dbReference>
<evidence type="ECO:0000313" key="4">
    <source>
        <dbReference type="Proteomes" id="UP001055658"/>
    </source>
</evidence>
<dbReference type="PANTHER" id="PTHR10887">
    <property type="entry name" value="DNA2/NAM7 HELICASE FAMILY"/>
    <property type="match status" value="1"/>
</dbReference>
<dbReference type="PANTHER" id="PTHR10887:SF495">
    <property type="entry name" value="HELICASE SENATAXIN ISOFORM X1-RELATED"/>
    <property type="match status" value="1"/>
</dbReference>
<dbReference type="Proteomes" id="UP001055658">
    <property type="component" value="Chromosome"/>
</dbReference>
<dbReference type="InterPro" id="IPR027417">
    <property type="entry name" value="P-loop_NTPase"/>
</dbReference>
<feature type="domain" description="DNA2/NAM7 helicase-like C-terminal" evidence="2">
    <location>
        <begin position="584"/>
        <end position="765"/>
    </location>
</feature>
<dbReference type="InterPro" id="IPR041677">
    <property type="entry name" value="DNA2/NAM7_AAA_11"/>
</dbReference>
<dbReference type="CDD" id="cd18808">
    <property type="entry name" value="SF1_C_Upf1"/>
    <property type="match status" value="1"/>
</dbReference>
<dbReference type="EMBL" id="CP092418">
    <property type="protein sequence ID" value="USD23052.1"/>
    <property type="molecule type" value="Genomic_DNA"/>
</dbReference>
<dbReference type="RefSeq" id="WP_252085403.1">
    <property type="nucleotide sequence ID" value="NZ_CP092418.1"/>
</dbReference>
<dbReference type="InterPro" id="IPR045055">
    <property type="entry name" value="DNA2/NAM7-like"/>
</dbReference>
<evidence type="ECO:0000259" key="2">
    <source>
        <dbReference type="Pfam" id="PF13087"/>
    </source>
</evidence>
<dbReference type="InterPro" id="IPR041679">
    <property type="entry name" value="DNA2/NAM7-like_C"/>
</dbReference>
<evidence type="ECO:0000259" key="1">
    <source>
        <dbReference type="Pfam" id="PF13086"/>
    </source>
</evidence>
<evidence type="ECO:0000313" key="3">
    <source>
        <dbReference type="EMBL" id="USD23052.1"/>
    </source>
</evidence>
<gene>
    <name evidence="3" type="ORF">MJO52_07945</name>
</gene>
<sequence length="899" mass="101633">MVMRDSSKLLVEYFRRCYQADSHDLSLSNIARLSGNRRVFFRERDFLASGELPRVPLVGTSVTKLVELTDAYRKERSLIYSVFLISGELPSQLGLSSKRQLCAPLLYFPARLCSDEEYFVEVNSADLHINLPLLRLILKPDIDSRVTDSFPIPSFPLDSPQVAAMGRWLEQNSRLTGIEEISRWPNLQAVDCDELGRAPALAISSACALILADRSRGSRGVLHELKLLGRERNFSAPLNLALGEEVVDFLQSDSEPEMLPGLLSEAQERTLQNAAKMPLSLVSGPPGTGKSFTIAAMAIDQMLHGNTVLVVSKTPQAIDVVRQKLREDYDLQEGYVHAGEKGFIPSLKFHLDSLLKEGVEAPEVSAANLKRGLKVTLKSMRKAERRFNGALRAAQKLGSDGFAAWLVALRLRILGRQLDTESLWEFQEVIGTLRKNFERHASRFINAYRKEALLNLLKHERRHLSAFNQALRARTSKTQAEHFAQTNMQVVLQAYPIWLVSLDELNEVLPLSRELFDLVIFDESTQCDIASALPALQRAKRAVVVGDGKQLRHVSFLSVAQQQQLWEDLGSLEELPMKLSYRDQSLLDIVSDSLGSQQAVTLLDEHYRSQPELIAFSNNSFYTDRLKVMQARPVASSERTLTLHYLEGKRAKNGRNRLEKDWILEQLREHTHRYADSPLKPTVGILSPFREQADYLASEVDKAFPADVLRSFSVLVATPYGFQGEERDLMLLSFSVDNQSLRAATYLNRADMFNVAVTRAKERQLVAYSISPESLSPEHLLRRYVDFEHEVGLSAPQKVFPCEFAEEVSASLRMAEVRHWVAFPIAGQRIDVVCEYHGRVLGVDLIGFPGEYRYHFTTQTYKVLHRAGVTVLPLPYASWKRDPENCLRRILAVLKRDHL</sequence>
<name>A0ABY4VG30_9GAMM</name>
<feature type="domain" description="DNA2/NAM7 helicase helicase" evidence="1">
    <location>
        <begin position="264"/>
        <end position="552"/>
    </location>
</feature>
<dbReference type="Pfam" id="PF13086">
    <property type="entry name" value="AAA_11"/>
    <property type="match status" value="1"/>
</dbReference>
<dbReference type="Gene3D" id="3.40.50.300">
    <property type="entry name" value="P-loop containing nucleotide triphosphate hydrolases"/>
    <property type="match status" value="2"/>
</dbReference>
<dbReference type="InterPro" id="IPR047187">
    <property type="entry name" value="SF1_C_Upf1"/>
</dbReference>
<dbReference type="SUPFAM" id="SSF52540">
    <property type="entry name" value="P-loop containing nucleoside triphosphate hydrolases"/>
    <property type="match status" value="1"/>
</dbReference>
<reference evidence="3" key="1">
    <citation type="submission" date="2022-02" db="EMBL/GenBank/DDBJ databases">
        <title>Coral-associated bacteria.</title>
        <authorList>
            <person name="Tang K."/>
            <person name="Wang X."/>
        </authorList>
    </citation>
    <scope>NUCLEOTIDE SEQUENCE</scope>
    <source>
        <strain evidence="3">SCSIO 43006</strain>
    </source>
</reference>
<keyword evidence="4" id="KW-1185">Reference proteome</keyword>